<dbReference type="SUPFAM" id="SSF46785">
    <property type="entry name" value="Winged helix' DNA-binding domain"/>
    <property type="match status" value="1"/>
</dbReference>
<sequence length="407" mass="42274">MTSTASPPGELGSSNERLRRHNLSAILRLVHRSQGLPRATITRQTGLNRSTVAALVAELVASRLVVESEPDPSRQVGRPSGMVMPALGPVALTVNPEIDAITVAAVALGGQVLRRRRLPLDCVPSADEAVRIAVDLFEQLISDLGDNHDVVGIGVAMPGLVRQDDGLVLLAPHLGWTDAPFARMLSGASGYPVRVANDASLGGMAECIFGAGRDLADVIYLNGGASGIGGGIVSGRLPVSGADGYAGEFGHTIVNSAGARCHCGASGCLETEVRRDRLLSLLGLPSVDDVELAHALEASTSEAVQREVARQLGFLAIALRNAINTLNPARIILGGFLACLYAISPEALDASLASQPLRGPRETATIRGAELGQDILIIGAAEIVFESLLLDPVPVAGSHRPPKRASS</sequence>
<comment type="similarity">
    <text evidence="1">Belongs to the ROK (NagC/XylR) family.</text>
</comment>
<dbReference type="PANTHER" id="PTHR18964">
    <property type="entry name" value="ROK (REPRESSOR, ORF, KINASE) FAMILY"/>
    <property type="match status" value="1"/>
</dbReference>
<dbReference type="RefSeq" id="WP_134556645.1">
    <property type="nucleotide sequence ID" value="NZ_SOHK01000021.1"/>
</dbReference>
<name>A0A4R9AKN4_9MICO</name>
<dbReference type="PANTHER" id="PTHR18964:SF149">
    <property type="entry name" value="BIFUNCTIONAL UDP-N-ACETYLGLUCOSAMINE 2-EPIMERASE_N-ACETYLMANNOSAMINE KINASE"/>
    <property type="match status" value="1"/>
</dbReference>
<dbReference type="Pfam" id="PF00480">
    <property type="entry name" value="ROK"/>
    <property type="match status" value="1"/>
</dbReference>
<dbReference type="EMBL" id="SOHK01000021">
    <property type="protein sequence ID" value="TFD63552.1"/>
    <property type="molecule type" value="Genomic_DNA"/>
</dbReference>
<comment type="caution">
    <text evidence="2">The sequence shown here is derived from an EMBL/GenBank/DDBJ whole genome shotgun (WGS) entry which is preliminary data.</text>
</comment>
<dbReference type="InterPro" id="IPR043129">
    <property type="entry name" value="ATPase_NBD"/>
</dbReference>
<dbReference type="OrthoDB" id="5174513at2"/>
<proteinExistence type="inferred from homology"/>
<dbReference type="Gene3D" id="3.30.420.40">
    <property type="match status" value="2"/>
</dbReference>
<dbReference type="InterPro" id="IPR000600">
    <property type="entry name" value="ROK"/>
</dbReference>
<keyword evidence="3" id="KW-1185">Reference proteome</keyword>
<evidence type="ECO:0000256" key="1">
    <source>
        <dbReference type="ARBA" id="ARBA00006479"/>
    </source>
</evidence>
<organism evidence="2 3">
    <name type="scientific">Cryobacterium ruanii</name>
    <dbReference type="NCBI Taxonomy" id="1259197"/>
    <lineage>
        <taxon>Bacteria</taxon>
        <taxon>Bacillati</taxon>
        <taxon>Actinomycetota</taxon>
        <taxon>Actinomycetes</taxon>
        <taxon>Micrococcales</taxon>
        <taxon>Microbacteriaceae</taxon>
        <taxon>Cryobacterium</taxon>
    </lineage>
</organism>
<dbReference type="SUPFAM" id="SSF53067">
    <property type="entry name" value="Actin-like ATPase domain"/>
    <property type="match status" value="1"/>
</dbReference>
<dbReference type="Proteomes" id="UP000298154">
    <property type="component" value="Unassembled WGS sequence"/>
</dbReference>
<evidence type="ECO:0000313" key="2">
    <source>
        <dbReference type="EMBL" id="TFD63552.1"/>
    </source>
</evidence>
<dbReference type="AlphaFoldDB" id="A0A4R9AKN4"/>
<reference evidence="2 3" key="1">
    <citation type="submission" date="2019-03" db="EMBL/GenBank/DDBJ databases">
        <title>Genomics of glacier-inhabiting Cryobacterium strains.</title>
        <authorList>
            <person name="Liu Q."/>
            <person name="Xin Y.-H."/>
        </authorList>
    </citation>
    <scope>NUCLEOTIDE SEQUENCE [LARGE SCALE GENOMIC DNA]</scope>
    <source>
        <strain evidence="2 3">Sr36</strain>
    </source>
</reference>
<evidence type="ECO:0000313" key="3">
    <source>
        <dbReference type="Proteomes" id="UP000298154"/>
    </source>
</evidence>
<protein>
    <submittedName>
        <fullName evidence="2">ROK family transcriptional regulator</fullName>
    </submittedName>
</protein>
<dbReference type="Gene3D" id="1.10.10.10">
    <property type="entry name" value="Winged helix-like DNA-binding domain superfamily/Winged helix DNA-binding domain"/>
    <property type="match status" value="1"/>
</dbReference>
<gene>
    <name evidence="2" type="ORF">E3T47_13855</name>
</gene>
<accession>A0A4R9AKN4</accession>
<dbReference type="InterPro" id="IPR036388">
    <property type="entry name" value="WH-like_DNA-bd_sf"/>
</dbReference>
<dbReference type="InterPro" id="IPR036390">
    <property type="entry name" value="WH_DNA-bd_sf"/>
</dbReference>